<name>A0A2S0RD60_9FLAO</name>
<dbReference type="OrthoDB" id="9810174at2"/>
<evidence type="ECO:0000313" key="3">
    <source>
        <dbReference type="Proteomes" id="UP000244193"/>
    </source>
</evidence>
<dbReference type="InterPro" id="IPR037053">
    <property type="entry name" value="Phage_tail_collar_dom_sf"/>
</dbReference>
<accession>A0A2S0RD60</accession>
<protein>
    <submittedName>
        <fullName evidence="2">Phage tail protein</fullName>
    </submittedName>
</protein>
<dbReference type="Pfam" id="PF07484">
    <property type="entry name" value="Collar"/>
    <property type="match status" value="1"/>
</dbReference>
<gene>
    <name evidence="2" type="ORF">HYN48_07190</name>
</gene>
<keyword evidence="3" id="KW-1185">Reference proteome</keyword>
<dbReference type="KEGG" id="fmg:HYN48_07190"/>
<dbReference type="Proteomes" id="UP000244193">
    <property type="component" value="Chromosome"/>
</dbReference>
<dbReference type="Gene3D" id="3.90.1340.10">
    <property type="entry name" value="Phage tail collar domain"/>
    <property type="match status" value="1"/>
</dbReference>
<feature type="domain" description="Phage tail collar" evidence="1">
    <location>
        <begin position="6"/>
        <end position="61"/>
    </location>
</feature>
<dbReference type="AlphaFoldDB" id="A0A2S0RD60"/>
<sequence length="181" mass="18759">MDYLIGSIMLWGGNFAPRGWLACEGQLLSIASNTTLYTILGTTYGGDGVTTFALPDLRGRVATSAGQGPGLSYYTLGEQVGTESNTLTTAQMAMHTHGATGAVKVGANSGDEQDSNSPVDSYPRATPGVNTYAASANALMGASQFNVTMGPAGGNQPVPNMMPTLSMYFCICVEGIYPSHN</sequence>
<dbReference type="SUPFAM" id="SSF88874">
    <property type="entry name" value="Receptor-binding domain of short tail fibre protein gp12"/>
    <property type="match status" value="1"/>
</dbReference>
<evidence type="ECO:0000313" key="2">
    <source>
        <dbReference type="EMBL" id="AWA29877.1"/>
    </source>
</evidence>
<reference evidence="2 3" key="1">
    <citation type="submission" date="2018-04" db="EMBL/GenBank/DDBJ databases">
        <title>Genome sequencing of Flavobacterium sp. HYN0048.</title>
        <authorList>
            <person name="Yi H."/>
            <person name="Baek C."/>
        </authorList>
    </citation>
    <scope>NUCLEOTIDE SEQUENCE [LARGE SCALE GENOMIC DNA]</scope>
    <source>
        <strain evidence="2 3">HYN0048</strain>
    </source>
</reference>
<dbReference type="EMBL" id="CP028811">
    <property type="protein sequence ID" value="AWA29877.1"/>
    <property type="molecule type" value="Genomic_DNA"/>
</dbReference>
<evidence type="ECO:0000259" key="1">
    <source>
        <dbReference type="Pfam" id="PF07484"/>
    </source>
</evidence>
<proteinExistence type="predicted"/>
<organism evidence="2 3">
    <name type="scientific">Flavobacterium magnum</name>
    <dbReference type="NCBI Taxonomy" id="2162713"/>
    <lineage>
        <taxon>Bacteria</taxon>
        <taxon>Pseudomonadati</taxon>
        <taxon>Bacteroidota</taxon>
        <taxon>Flavobacteriia</taxon>
        <taxon>Flavobacteriales</taxon>
        <taxon>Flavobacteriaceae</taxon>
        <taxon>Flavobacterium</taxon>
    </lineage>
</organism>
<dbReference type="InterPro" id="IPR011083">
    <property type="entry name" value="Phage_tail_collar_dom"/>
</dbReference>
<dbReference type="RefSeq" id="WP_108370461.1">
    <property type="nucleotide sequence ID" value="NZ_CP028811.1"/>
</dbReference>